<dbReference type="PANTHER" id="PTHR30580">
    <property type="entry name" value="PRIMOSOMAL PROTEIN N"/>
    <property type="match status" value="1"/>
</dbReference>
<dbReference type="GeneID" id="93094110"/>
<dbReference type="GO" id="GO:0043138">
    <property type="term" value="F:3'-5' DNA helicase activity"/>
    <property type="evidence" value="ECO:0007669"/>
    <property type="project" value="TreeGrafter"/>
</dbReference>
<name>A0A087CAD5_9BIFI</name>
<dbReference type="Gene3D" id="3.40.50.300">
    <property type="entry name" value="P-loop containing nucleotide triphosphate hydrolases"/>
    <property type="match status" value="1"/>
</dbReference>
<evidence type="ECO:0000313" key="7">
    <source>
        <dbReference type="Proteomes" id="UP000029082"/>
    </source>
</evidence>
<dbReference type="STRING" id="1437603.GCA_000771525_00979"/>
<dbReference type="GO" id="GO:0003677">
    <property type="term" value="F:DNA binding"/>
    <property type="evidence" value="ECO:0007669"/>
    <property type="project" value="UniProtKB-KW"/>
</dbReference>
<evidence type="ECO:0000256" key="4">
    <source>
        <dbReference type="SAM" id="MobiDB-lite"/>
    </source>
</evidence>
<evidence type="ECO:0000259" key="5">
    <source>
        <dbReference type="Pfam" id="PF17764"/>
    </source>
</evidence>
<keyword evidence="2" id="KW-0067">ATP-binding</keyword>
<organism evidence="6 7">
    <name type="scientific">Bifidobacterium mongoliense DSM 21395</name>
    <dbReference type="NCBI Taxonomy" id="1437603"/>
    <lineage>
        <taxon>Bacteria</taxon>
        <taxon>Bacillati</taxon>
        <taxon>Actinomycetota</taxon>
        <taxon>Actinomycetes</taxon>
        <taxon>Bifidobacteriales</taxon>
        <taxon>Bifidobacteriaceae</taxon>
        <taxon>Bifidobacterium</taxon>
    </lineage>
</organism>
<comment type="caution">
    <text evidence="6">The sequence shown here is derived from an EMBL/GenBank/DDBJ whole genome shotgun (WGS) entry which is preliminary data.</text>
</comment>
<dbReference type="GO" id="GO:0006302">
    <property type="term" value="P:double-strand break repair"/>
    <property type="evidence" value="ECO:0007669"/>
    <property type="project" value="TreeGrafter"/>
</dbReference>
<dbReference type="RefSeq" id="WP_033511948.1">
    <property type="nucleotide sequence ID" value="NZ_JDUO01000003.1"/>
</dbReference>
<accession>A0A087CAD5</accession>
<dbReference type="EMBL" id="JGZE01000001">
    <property type="protein sequence ID" value="KFI80235.1"/>
    <property type="molecule type" value="Genomic_DNA"/>
</dbReference>
<dbReference type="GO" id="GO:0005524">
    <property type="term" value="F:ATP binding"/>
    <property type="evidence" value="ECO:0007669"/>
    <property type="project" value="UniProtKB-KW"/>
</dbReference>
<keyword evidence="1" id="KW-0547">Nucleotide-binding</keyword>
<evidence type="ECO:0000256" key="1">
    <source>
        <dbReference type="ARBA" id="ARBA00022741"/>
    </source>
</evidence>
<dbReference type="OrthoDB" id="3177118at2"/>
<dbReference type="AlphaFoldDB" id="A0A087CAD5"/>
<dbReference type="GO" id="GO:0006310">
    <property type="term" value="P:DNA recombination"/>
    <property type="evidence" value="ECO:0007669"/>
    <property type="project" value="TreeGrafter"/>
</dbReference>
<sequence length="746" mass="80066">MSEIDAEQPAFEGMAPRRRRRKAAPAREPAADLPIASVVLDVQATHLGSTFDYLVDESQSDAAIPGTLVRVRFAGRRVNGIIWERSAQSPVPGSSLRFLERVVTPHVLVGEDMRGDISAIADAYGGTRANILRLSLPSRVARVDKEPLWRRAGEDTAAARYGRTNPGGHAALDAGLRSLAQSYEHVAALTDAIESRRHGAFVMDMLPGQAAWADDLAVLALDAMAHGRSAVLVMPGMRETMLVCRALGRLGLSEFTAGDPVRNAVRGDYLMLAASLPPDRRYRAYCAVASGAVGCVVGPRASMYAPVREPAFFAILEDAAYQHADGMMPYAQARGVLRLRAARHQGVFLALANARSVVSEREVGMDAADATPVSGPSVAVHPFAAVVRSRAPWTRWLNRAELTRLVDPTVGARVPHFAVRILKEALDEGPVLLSIPQDGVEQRLGCTRCHRQARCRRCTGPLVRSSGAVPRCGWCGAAAVHWRCPHCGNDRMHMVRVGAAGTAQELHGLFGDAPMVLSGPSQPGGIVSSVPNRSMLVLAPPGAEPLVQADDGIGVGYRAVAILDAWTSLYARGVDARIDTLTNWMRAVSLCLPRNRGGQALLIGESDPVLARSLVLWDSPQLAAHELDERAQTALPPVLPCACIWGRRDAVTWLLHEVGALDGTHATVGEGEAAMPAVLGPVPIAPPVTMDAHELEETRDRVKAVVRVEPGRRAPFAIALRDAVARHVATRTPGELRFQLDPKDLL</sequence>
<evidence type="ECO:0000313" key="6">
    <source>
        <dbReference type="EMBL" id="KFI80235.1"/>
    </source>
</evidence>
<feature type="domain" description="Primosomal protein N' 3' DNA-binding" evidence="5">
    <location>
        <begin position="38"/>
        <end position="137"/>
    </location>
</feature>
<dbReference type="eggNOG" id="COG1198">
    <property type="taxonomic scope" value="Bacteria"/>
</dbReference>
<proteinExistence type="predicted"/>
<gene>
    <name evidence="6" type="ORF">BMON_0104</name>
</gene>
<dbReference type="Proteomes" id="UP000029082">
    <property type="component" value="Unassembled WGS sequence"/>
</dbReference>
<dbReference type="Gene3D" id="3.40.1440.60">
    <property type="entry name" value="PriA, 3(prime) DNA-binding domain"/>
    <property type="match status" value="1"/>
</dbReference>
<dbReference type="InterPro" id="IPR042115">
    <property type="entry name" value="PriA_3primeBD_sf"/>
</dbReference>
<dbReference type="GO" id="GO:0006270">
    <property type="term" value="P:DNA replication initiation"/>
    <property type="evidence" value="ECO:0007669"/>
    <property type="project" value="TreeGrafter"/>
</dbReference>
<dbReference type="Pfam" id="PF17764">
    <property type="entry name" value="PriA_3primeBD"/>
    <property type="match status" value="1"/>
</dbReference>
<dbReference type="PANTHER" id="PTHR30580:SF0">
    <property type="entry name" value="PRIMOSOMAL PROTEIN N"/>
    <property type="match status" value="1"/>
</dbReference>
<reference evidence="6 7" key="1">
    <citation type="submission" date="2014-03" db="EMBL/GenBank/DDBJ databases">
        <title>Genomics of Bifidobacteria.</title>
        <authorList>
            <person name="Ventura M."/>
            <person name="Milani C."/>
            <person name="Lugli G.A."/>
        </authorList>
    </citation>
    <scope>NUCLEOTIDE SEQUENCE [LARGE SCALE GENOMIC DNA]</scope>
    <source>
        <strain evidence="6 7">DSM 21395</strain>
    </source>
</reference>
<dbReference type="InterPro" id="IPR027417">
    <property type="entry name" value="P-loop_NTPase"/>
</dbReference>
<feature type="region of interest" description="Disordered" evidence="4">
    <location>
        <begin position="1"/>
        <end position="28"/>
    </location>
</feature>
<dbReference type="InterPro" id="IPR041222">
    <property type="entry name" value="PriA_3primeBD"/>
</dbReference>
<keyword evidence="7" id="KW-1185">Reference proteome</keyword>
<evidence type="ECO:0000256" key="3">
    <source>
        <dbReference type="ARBA" id="ARBA00023125"/>
    </source>
</evidence>
<evidence type="ECO:0000256" key="2">
    <source>
        <dbReference type="ARBA" id="ARBA00022840"/>
    </source>
</evidence>
<protein>
    <submittedName>
        <fullName evidence="6">Primosome assembly protein PriA</fullName>
    </submittedName>
</protein>
<keyword evidence="3" id="KW-0238">DNA-binding</keyword>